<protein>
    <submittedName>
        <fullName evidence="1">Uncharacterized protein</fullName>
    </submittedName>
</protein>
<keyword evidence="2" id="KW-1185">Reference proteome</keyword>
<evidence type="ECO:0000313" key="2">
    <source>
        <dbReference type="Proteomes" id="UP000320176"/>
    </source>
</evidence>
<dbReference type="Proteomes" id="UP000320176">
    <property type="component" value="Unassembled WGS sequence"/>
</dbReference>
<accession>A0A5C6B7N8</accession>
<gene>
    <name evidence="1" type="ORF">Pla52n_22460</name>
</gene>
<proteinExistence type="predicted"/>
<sequence>MTKTYEDAIKFLDNNPGTHRFGDLAEGLGYTRATGSQAIGSMMRAIHNRGLHHYCRRVVSDATGQHGCDAPVQEVDQ</sequence>
<dbReference type="AlphaFoldDB" id="A0A5C6B7N8"/>
<comment type="caution">
    <text evidence="1">The sequence shown here is derived from an EMBL/GenBank/DDBJ whole genome shotgun (WGS) entry which is preliminary data.</text>
</comment>
<evidence type="ECO:0000313" key="1">
    <source>
        <dbReference type="EMBL" id="TWU06524.1"/>
    </source>
</evidence>
<organism evidence="1 2">
    <name type="scientific">Stieleria varia</name>
    <dbReference type="NCBI Taxonomy" id="2528005"/>
    <lineage>
        <taxon>Bacteria</taxon>
        <taxon>Pseudomonadati</taxon>
        <taxon>Planctomycetota</taxon>
        <taxon>Planctomycetia</taxon>
        <taxon>Pirellulales</taxon>
        <taxon>Pirellulaceae</taxon>
        <taxon>Stieleria</taxon>
    </lineage>
</organism>
<name>A0A5C6B7N8_9BACT</name>
<reference evidence="1 2" key="1">
    <citation type="submission" date="2019-02" db="EMBL/GenBank/DDBJ databases">
        <title>Deep-cultivation of Planctomycetes and their phenomic and genomic characterization uncovers novel biology.</title>
        <authorList>
            <person name="Wiegand S."/>
            <person name="Jogler M."/>
            <person name="Boedeker C."/>
            <person name="Pinto D."/>
            <person name="Vollmers J."/>
            <person name="Rivas-Marin E."/>
            <person name="Kohn T."/>
            <person name="Peeters S.H."/>
            <person name="Heuer A."/>
            <person name="Rast P."/>
            <person name="Oberbeckmann S."/>
            <person name="Bunk B."/>
            <person name="Jeske O."/>
            <person name="Meyerdierks A."/>
            <person name="Storesund J.E."/>
            <person name="Kallscheuer N."/>
            <person name="Luecker S."/>
            <person name="Lage O.M."/>
            <person name="Pohl T."/>
            <person name="Merkel B.J."/>
            <person name="Hornburger P."/>
            <person name="Mueller R.-W."/>
            <person name="Bruemmer F."/>
            <person name="Labrenz M."/>
            <person name="Spormann A.M."/>
            <person name="Op Den Camp H."/>
            <person name="Overmann J."/>
            <person name="Amann R."/>
            <person name="Jetten M.S.M."/>
            <person name="Mascher T."/>
            <person name="Medema M.H."/>
            <person name="Devos D.P."/>
            <person name="Kaster A.-K."/>
            <person name="Ovreas L."/>
            <person name="Rohde M."/>
            <person name="Galperin M.Y."/>
            <person name="Jogler C."/>
        </authorList>
    </citation>
    <scope>NUCLEOTIDE SEQUENCE [LARGE SCALE GENOMIC DNA]</scope>
    <source>
        <strain evidence="1 2">Pla52n</strain>
    </source>
</reference>
<dbReference type="EMBL" id="SJPN01000002">
    <property type="protein sequence ID" value="TWU06524.1"/>
    <property type="molecule type" value="Genomic_DNA"/>
</dbReference>